<dbReference type="SMART" id="SM00248">
    <property type="entry name" value="ANK"/>
    <property type="match status" value="5"/>
</dbReference>
<feature type="repeat" description="ANK" evidence="3">
    <location>
        <begin position="9"/>
        <end position="37"/>
    </location>
</feature>
<dbReference type="AlphaFoldDB" id="A0ABD0J477"/>
<dbReference type="InterPro" id="IPR002110">
    <property type="entry name" value="Ankyrin_rpt"/>
</dbReference>
<evidence type="ECO:0000256" key="3">
    <source>
        <dbReference type="PROSITE-ProRule" id="PRU00023"/>
    </source>
</evidence>
<reference evidence="4 5" key="1">
    <citation type="journal article" date="2023" name="Sci. Data">
        <title>Genome assembly of the Korean intertidal mud-creeper Batillaria attramentaria.</title>
        <authorList>
            <person name="Patra A.K."/>
            <person name="Ho P.T."/>
            <person name="Jun S."/>
            <person name="Lee S.J."/>
            <person name="Kim Y."/>
            <person name="Won Y.J."/>
        </authorList>
    </citation>
    <scope>NUCLEOTIDE SEQUENCE [LARGE SCALE GENOMIC DNA]</scope>
    <source>
        <strain evidence="4">Wonlab-2016</strain>
    </source>
</reference>
<dbReference type="InterPro" id="IPR036770">
    <property type="entry name" value="Ankyrin_rpt-contain_sf"/>
</dbReference>
<keyword evidence="1" id="KW-0677">Repeat</keyword>
<accession>A0ABD0J477</accession>
<feature type="repeat" description="ANK" evidence="3">
    <location>
        <begin position="145"/>
        <end position="177"/>
    </location>
</feature>
<evidence type="ECO:0000256" key="1">
    <source>
        <dbReference type="ARBA" id="ARBA00022737"/>
    </source>
</evidence>
<dbReference type="Pfam" id="PF13637">
    <property type="entry name" value="Ank_4"/>
    <property type="match status" value="1"/>
</dbReference>
<dbReference type="PROSITE" id="PS50088">
    <property type="entry name" value="ANK_REPEAT"/>
    <property type="match status" value="2"/>
</dbReference>
<dbReference type="Pfam" id="PF00023">
    <property type="entry name" value="Ank"/>
    <property type="match status" value="1"/>
</dbReference>
<sequence length="239" mass="25883">MTSSTIGLALKRATQAGQVDVLQCLLDAGADINTKFKGASALHEAVKVKNMQVLEFLLAVEGLRRDTLSLAQKTPVMEAACRGRVSCLEALLQAGCGPHTRNSHGLTAVHYCLLPCIGTVDTEDMTSCLNLLYKAGADIDAQDIYGSTPLHIAIATENLEAVGWLLHHNCKMDIEAHPPDLAPGVFSCWMGEWRLHPYCWLFISPTDELCNFSLLVVVNIMDLGGHCHTVSSMSFSTTT</sequence>
<evidence type="ECO:0000256" key="2">
    <source>
        <dbReference type="ARBA" id="ARBA00023043"/>
    </source>
</evidence>
<organism evidence="4 5">
    <name type="scientific">Batillaria attramentaria</name>
    <dbReference type="NCBI Taxonomy" id="370345"/>
    <lineage>
        <taxon>Eukaryota</taxon>
        <taxon>Metazoa</taxon>
        <taxon>Spiralia</taxon>
        <taxon>Lophotrochozoa</taxon>
        <taxon>Mollusca</taxon>
        <taxon>Gastropoda</taxon>
        <taxon>Caenogastropoda</taxon>
        <taxon>Sorbeoconcha</taxon>
        <taxon>Cerithioidea</taxon>
        <taxon>Batillariidae</taxon>
        <taxon>Batillaria</taxon>
    </lineage>
</organism>
<gene>
    <name evidence="4" type="ORF">BaRGS_00039112</name>
</gene>
<dbReference type="InterPro" id="IPR050776">
    <property type="entry name" value="Ank_Repeat/CDKN_Inhibitor"/>
</dbReference>
<evidence type="ECO:0000313" key="4">
    <source>
        <dbReference type="EMBL" id="KAK7458660.1"/>
    </source>
</evidence>
<dbReference type="Proteomes" id="UP001519460">
    <property type="component" value="Unassembled WGS sequence"/>
</dbReference>
<dbReference type="SUPFAM" id="SSF48403">
    <property type="entry name" value="Ankyrin repeat"/>
    <property type="match status" value="1"/>
</dbReference>
<dbReference type="PANTHER" id="PTHR24201">
    <property type="entry name" value="ANK_REP_REGION DOMAIN-CONTAINING PROTEIN"/>
    <property type="match status" value="1"/>
</dbReference>
<keyword evidence="2 3" id="KW-0040">ANK repeat</keyword>
<dbReference type="PROSITE" id="PS50297">
    <property type="entry name" value="ANK_REP_REGION"/>
    <property type="match status" value="1"/>
</dbReference>
<dbReference type="Gene3D" id="1.25.40.20">
    <property type="entry name" value="Ankyrin repeat-containing domain"/>
    <property type="match status" value="1"/>
</dbReference>
<evidence type="ECO:0000313" key="5">
    <source>
        <dbReference type="Proteomes" id="UP001519460"/>
    </source>
</evidence>
<keyword evidence="5" id="KW-1185">Reference proteome</keyword>
<name>A0ABD0J477_9CAEN</name>
<comment type="caution">
    <text evidence="4">The sequence shown here is derived from an EMBL/GenBank/DDBJ whole genome shotgun (WGS) entry which is preliminary data.</text>
</comment>
<proteinExistence type="predicted"/>
<protein>
    <submittedName>
        <fullName evidence="4">Uncharacterized protein</fullName>
    </submittedName>
</protein>
<dbReference type="EMBL" id="JACVVK020000664">
    <property type="protein sequence ID" value="KAK7458660.1"/>
    <property type="molecule type" value="Genomic_DNA"/>
</dbReference>